<name>U5HHW7_USTV1</name>
<dbReference type="PROSITE" id="PS51192">
    <property type="entry name" value="HELICASE_ATP_BIND_1"/>
    <property type="match status" value="1"/>
</dbReference>
<evidence type="ECO:0000256" key="3">
    <source>
        <dbReference type="ARBA" id="ARBA00022840"/>
    </source>
</evidence>
<evidence type="ECO:0000313" key="7">
    <source>
        <dbReference type="EMBL" id="KDE02847.1"/>
    </source>
</evidence>
<evidence type="ECO:0000259" key="6">
    <source>
        <dbReference type="PROSITE" id="PS51194"/>
    </source>
</evidence>
<organism evidence="7">
    <name type="scientific">Microbotryum lychnidis-dioicae (strain p1A1 Lamole / MvSl-1064)</name>
    <name type="common">Anther smut fungus</name>
    <dbReference type="NCBI Taxonomy" id="683840"/>
    <lineage>
        <taxon>Eukaryota</taxon>
        <taxon>Fungi</taxon>
        <taxon>Dikarya</taxon>
        <taxon>Basidiomycota</taxon>
        <taxon>Pucciniomycotina</taxon>
        <taxon>Microbotryomycetes</taxon>
        <taxon>Microbotryales</taxon>
        <taxon>Microbotryaceae</taxon>
        <taxon>Microbotryum</taxon>
    </lineage>
</organism>
<evidence type="ECO:0000313" key="8">
    <source>
        <dbReference type="EnsemblFungi" id="MVLG_06637T0"/>
    </source>
</evidence>
<evidence type="ECO:0000256" key="1">
    <source>
        <dbReference type="ARBA" id="ARBA00022741"/>
    </source>
</evidence>
<evidence type="ECO:0000313" key="9">
    <source>
        <dbReference type="Proteomes" id="UP000017200"/>
    </source>
</evidence>
<dbReference type="GO" id="GO:0005524">
    <property type="term" value="F:ATP binding"/>
    <property type="evidence" value="ECO:0007669"/>
    <property type="project" value="UniProtKB-KW"/>
</dbReference>
<dbReference type="GO" id="GO:0016787">
    <property type="term" value="F:hydrolase activity"/>
    <property type="evidence" value="ECO:0007669"/>
    <property type="project" value="UniProtKB-KW"/>
</dbReference>
<evidence type="ECO:0000256" key="2">
    <source>
        <dbReference type="ARBA" id="ARBA00022801"/>
    </source>
</evidence>
<dbReference type="InterPro" id="IPR027417">
    <property type="entry name" value="P-loop_NTPase"/>
</dbReference>
<dbReference type="PROSITE" id="PS51194">
    <property type="entry name" value="HELICASE_CTER"/>
    <property type="match status" value="1"/>
</dbReference>
<dbReference type="InterPro" id="IPR050628">
    <property type="entry name" value="SNF2_RAD54_helicase_TF"/>
</dbReference>
<dbReference type="SMART" id="SM00490">
    <property type="entry name" value="HELICc"/>
    <property type="match status" value="1"/>
</dbReference>
<dbReference type="OMA" id="EFAFYKT"/>
<feature type="region of interest" description="Disordered" evidence="4">
    <location>
        <begin position="240"/>
        <end position="261"/>
    </location>
</feature>
<dbReference type="HOGENOM" id="CLU_000315_2_8_1"/>
<feature type="domain" description="Helicase C-terminal" evidence="6">
    <location>
        <begin position="745"/>
        <end position="908"/>
    </location>
</feature>
<dbReference type="PANTHER" id="PTHR45626">
    <property type="entry name" value="TRANSCRIPTION TERMINATION FACTOR 2-RELATED"/>
    <property type="match status" value="1"/>
</dbReference>
<protein>
    <submittedName>
        <fullName evidence="7 8">Uncharacterized protein</fullName>
    </submittedName>
</protein>
<feature type="region of interest" description="Disordered" evidence="4">
    <location>
        <begin position="121"/>
        <end position="177"/>
    </location>
</feature>
<dbReference type="CDD" id="cd18793">
    <property type="entry name" value="SF2_C_SNF"/>
    <property type="match status" value="1"/>
</dbReference>
<feature type="region of interest" description="Disordered" evidence="4">
    <location>
        <begin position="441"/>
        <end position="478"/>
    </location>
</feature>
<dbReference type="EnsemblFungi" id="MVLG_06637T0">
    <property type="protein sequence ID" value="MVLG_06637T0"/>
    <property type="gene ID" value="MVLG_06637"/>
</dbReference>
<reference evidence="7" key="2">
    <citation type="submission" date="2010-11" db="EMBL/GenBank/DDBJ databases">
        <authorList>
            <consortium name="The Broad Institute Genome Sequencing Platform"/>
            <person name="Earl A."/>
            <person name="Ward D."/>
            <person name="Feldgarden M."/>
            <person name="Gevers D."/>
            <person name="Butler R."/>
            <person name="Young S.K."/>
            <person name="Zeng Q."/>
            <person name="Gargeya S."/>
            <person name="Fitzgerald M."/>
            <person name="Haas B."/>
            <person name="Abouelleil A."/>
            <person name="Alvarado L."/>
            <person name="Arachchi H.M."/>
            <person name="Berlin A."/>
            <person name="Brown A."/>
            <person name="Chapman S.B."/>
            <person name="Chen Z."/>
            <person name="Dunbar C."/>
            <person name="Freedman E."/>
            <person name="Gearin G."/>
            <person name="Gellesch M."/>
            <person name="Goldberg J."/>
            <person name="Griggs A."/>
            <person name="Gujja S."/>
            <person name="Heilman E."/>
            <person name="Heiman D."/>
            <person name="Howarth C."/>
            <person name="Larson L."/>
            <person name="Lui A."/>
            <person name="MacDonald P.J.P."/>
            <person name="Mehta T."/>
            <person name="Montmayeur A."/>
            <person name="Murphy C."/>
            <person name="Neiman D."/>
            <person name="Pearson M."/>
            <person name="Priest M."/>
            <person name="Roberts A."/>
            <person name="Saif S."/>
            <person name="Shea T."/>
            <person name="Shenoy N."/>
            <person name="Sisk P."/>
            <person name="Stolte C."/>
            <person name="Sykes S."/>
            <person name="White J."/>
            <person name="Yandava C."/>
            <person name="Wortman J."/>
            <person name="Nusbaum C."/>
            <person name="Birren B."/>
        </authorList>
    </citation>
    <scope>NUCLEOTIDE SEQUENCE</scope>
    <source>
        <strain evidence="7">P1A1 Lamole</strain>
    </source>
</reference>
<feature type="compositionally biased region" description="Basic residues" evidence="4">
    <location>
        <begin position="446"/>
        <end position="457"/>
    </location>
</feature>
<keyword evidence="3" id="KW-0067">ATP-binding</keyword>
<dbReference type="Pfam" id="PF00176">
    <property type="entry name" value="SNF2-rel_dom"/>
    <property type="match status" value="1"/>
</dbReference>
<keyword evidence="1" id="KW-0547">Nucleotide-binding</keyword>
<sequence length="922" mass="101595">MDRVRDWQTTIEDVARTDASGSSTSASSISSAVAISSTTASLAAASRRNQPFHAPRPVQSAAIDLTLSSSSSSASSASEQGSDEGTSSNGSSIFVADRIPIVHAPRPPTSQHQRMLLPASTAPPRDLARPTPSSFVRPSVGRPLSPPPPPVPRYQKQDNHQPTPAYNHQHQQRPPPHNVFAGPSKFATSVSDFRIARPAVGARNPVLSTSTTNQNRSSVKARIMDSIVVDRQKMGIPLSVPQNLPYQRPLQHPSLSDPARGIDRDDYDYGILSGPLPNLRFENGLNGQDQETALKELFTGTPDNDFENLDPNLVAPPGLTISLHPYQLQGCHWLTSREAGKKRGGMLCDGMGLGKTVQMIALMLSNPPTGKVKNAEGKKCKTTLIVCPLALMQQWKDEIKTKTSVGLTVLIHHGADKKNARQLSHYDVVITSYNTLQKEWPNPKKFQSRKAKGKGKQHSLLPEAASDNESDSTQSAPVGGGALFDVEFYRIILDEAHTIKNRNTGTHKSCCALRGHYRWCLTGTPIQNDLYDLYALFAFLGKIVNPLHDFAEFKSKIADPFKNNQSKVALTRLAVTRKAIMLRRTKDSQIDGKLIVTLPKREIREVKINFHEKDEADFYKAVVEKMELRMNAFVDAGTVMSNYTSVLTLLLRMRQACSHPALVTGNKVDEAEAIDINVDPNKATAIGVIDDETGLANLLGGLSVETSTCAMCPRPSRSKNDGFCQKCHDDLAHYQNLKFSTKVRQTMRILEEIRKENPSRKTIVFSQFTTMFDILEPFLKMAKLKYVRFDGRMNAVQKNEALKTIRTDPATTIILISIKCGSVGLNLTCCSRVVLLDLWWNPAIEEQAFDRAHRIGQTEEVVIFKITINETVEDRILTLQKQKAELAAAALDGGNPAKAAKLSMKDILFLFRGSGKGSGDRR</sequence>
<feature type="compositionally biased region" description="Polar residues" evidence="4">
    <location>
        <begin position="79"/>
        <end position="91"/>
    </location>
</feature>
<accession>U5HHW7</accession>
<dbReference type="InterPro" id="IPR000330">
    <property type="entry name" value="SNF2_N"/>
</dbReference>
<dbReference type="AlphaFoldDB" id="U5HHW7"/>
<dbReference type="InterPro" id="IPR014001">
    <property type="entry name" value="Helicase_ATP-bd"/>
</dbReference>
<dbReference type="GO" id="GO:0005634">
    <property type="term" value="C:nucleus"/>
    <property type="evidence" value="ECO:0007669"/>
    <property type="project" value="TreeGrafter"/>
</dbReference>
<dbReference type="OrthoDB" id="423559at2759"/>
<feature type="compositionally biased region" description="Low complexity" evidence="4">
    <location>
        <begin position="19"/>
        <end position="46"/>
    </location>
</feature>
<dbReference type="FunCoup" id="U5HHW7">
    <property type="interactions" value="136"/>
</dbReference>
<dbReference type="Pfam" id="PF00271">
    <property type="entry name" value="Helicase_C"/>
    <property type="match status" value="1"/>
</dbReference>
<feature type="compositionally biased region" description="Low complexity" evidence="4">
    <location>
        <begin position="68"/>
        <end position="78"/>
    </location>
</feature>
<dbReference type="EMBL" id="GL541777">
    <property type="protein sequence ID" value="KDE02847.1"/>
    <property type="molecule type" value="Genomic_DNA"/>
</dbReference>
<feature type="domain" description="Helicase ATP-binding" evidence="5">
    <location>
        <begin position="336"/>
        <end position="543"/>
    </location>
</feature>
<dbReference type="SMART" id="SM00487">
    <property type="entry name" value="DEXDc"/>
    <property type="match status" value="1"/>
</dbReference>
<dbReference type="EMBL" id="AEIJ01000828">
    <property type="status" value="NOT_ANNOTATED_CDS"/>
    <property type="molecule type" value="Genomic_DNA"/>
</dbReference>
<dbReference type="GO" id="GO:0008094">
    <property type="term" value="F:ATP-dependent activity, acting on DNA"/>
    <property type="evidence" value="ECO:0007669"/>
    <property type="project" value="TreeGrafter"/>
</dbReference>
<dbReference type="SUPFAM" id="SSF52540">
    <property type="entry name" value="P-loop containing nucleoside triphosphate hydrolases"/>
    <property type="match status" value="2"/>
</dbReference>
<keyword evidence="2" id="KW-0378">Hydrolase</keyword>
<dbReference type="InterPro" id="IPR038718">
    <property type="entry name" value="SNF2-like_sf"/>
</dbReference>
<feature type="compositionally biased region" description="Polar residues" evidence="4">
    <location>
        <begin position="160"/>
        <end position="169"/>
    </location>
</feature>
<dbReference type="InterPro" id="IPR001650">
    <property type="entry name" value="Helicase_C-like"/>
</dbReference>
<dbReference type="InterPro" id="IPR049730">
    <property type="entry name" value="SNF2/RAD54-like_C"/>
</dbReference>
<reference evidence="8" key="4">
    <citation type="submission" date="2015-06" db="UniProtKB">
        <authorList>
            <consortium name="EnsemblFungi"/>
        </authorList>
    </citation>
    <scope>IDENTIFICATION</scope>
</reference>
<proteinExistence type="predicted"/>
<dbReference type="Gene3D" id="3.40.50.10810">
    <property type="entry name" value="Tandem AAA-ATPase domain"/>
    <property type="match status" value="1"/>
</dbReference>
<dbReference type="PANTHER" id="PTHR45626:SF14">
    <property type="entry name" value="ATP-DEPENDENT DNA HELICASE (EUROFUNG)"/>
    <property type="match status" value="1"/>
</dbReference>
<dbReference type="CDD" id="cd18008">
    <property type="entry name" value="DEXDc_SHPRH-like"/>
    <property type="match status" value="1"/>
</dbReference>
<dbReference type="Gene3D" id="3.40.50.300">
    <property type="entry name" value="P-loop containing nucleotide triphosphate hydrolases"/>
    <property type="match status" value="1"/>
</dbReference>
<keyword evidence="9" id="KW-1185">Reference proteome</keyword>
<feature type="region of interest" description="Disordered" evidence="4">
    <location>
        <begin position="1"/>
        <end position="91"/>
    </location>
</feature>
<dbReference type="InParanoid" id="U5HHW7"/>
<evidence type="ECO:0000259" key="5">
    <source>
        <dbReference type="PROSITE" id="PS51192"/>
    </source>
</evidence>
<dbReference type="STRING" id="683840.U5HHW7"/>
<reference evidence="7 9" key="3">
    <citation type="journal article" date="2015" name="BMC Genomics">
        <title>Sex and parasites: genomic and transcriptomic analysis of Microbotryum lychnidis-dioicae, the biotrophic and plant-castrating anther smut fungus.</title>
        <authorList>
            <person name="Perlin M.H."/>
            <person name="Amselem J."/>
            <person name="Fontanillas E."/>
            <person name="Toh S.S."/>
            <person name="Chen Z."/>
            <person name="Goldberg J."/>
            <person name="Duplessis S."/>
            <person name="Henrissat B."/>
            <person name="Young S."/>
            <person name="Zeng Q."/>
            <person name="Aguileta G."/>
            <person name="Petit E."/>
            <person name="Badouin H."/>
            <person name="Andrews J."/>
            <person name="Razeeq D."/>
            <person name="Gabaldon T."/>
            <person name="Quesneville H."/>
            <person name="Giraud T."/>
            <person name="Hood M.E."/>
            <person name="Schultz D.J."/>
            <person name="Cuomo C.A."/>
        </authorList>
    </citation>
    <scope>NUCLEOTIDE SEQUENCE [LARGE SCALE GENOMIC DNA]</scope>
    <source>
        <strain evidence="9">p1A1 Lamole</strain>
        <strain evidence="7">P1A1 Lamole</strain>
    </source>
</reference>
<dbReference type="Proteomes" id="UP000017200">
    <property type="component" value="Unassembled WGS sequence"/>
</dbReference>
<gene>
    <name evidence="7" type="ORF">MVLG_06637</name>
</gene>
<reference evidence="9" key="1">
    <citation type="submission" date="2010-11" db="EMBL/GenBank/DDBJ databases">
        <title>The genome sequence of Microbotryum violaceum strain p1A1 Lamole.</title>
        <authorList>
            <person name="Cuomo C."/>
            <person name="Perlin M."/>
            <person name="Young S.K."/>
            <person name="Zeng Q."/>
            <person name="Gargeya S."/>
            <person name="Alvarado L."/>
            <person name="Berlin A."/>
            <person name="Chapman S.B."/>
            <person name="Chen Z."/>
            <person name="Freedman E."/>
            <person name="Gellesch M."/>
            <person name="Goldberg J."/>
            <person name="Griggs A."/>
            <person name="Gujja S."/>
            <person name="Heilman E."/>
            <person name="Heiman D."/>
            <person name="Howarth C."/>
            <person name="Mehta T."/>
            <person name="Neiman D."/>
            <person name="Pearson M."/>
            <person name="Roberts A."/>
            <person name="Saif S."/>
            <person name="Shea T."/>
            <person name="Shenoy N."/>
            <person name="Sisk P."/>
            <person name="Stolte C."/>
            <person name="Sykes S."/>
            <person name="White J."/>
            <person name="Yandava C."/>
            <person name="Haas B."/>
            <person name="Nusbaum C."/>
            <person name="Birren B."/>
        </authorList>
    </citation>
    <scope>NUCLEOTIDE SEQUENCE [LARGE SCALE GENOMIC DNA]</scope>
    <source>
        <strain evidence="9">p1A1 Lamole</strain>
    </source>
</reference>
<evidence type="ECO:0000256" key="4">
    <source>
        <dbReference type="SAM" id="MobiDB-lite"/>
    </source>
</evidence>
<dbReference type="GO" id="GO:0006281">
    <property type="term" value="P:DNA repair"/>
    <property type="evidence" value="ECO:0007669"/>
    <property type="project" value="TreeGrafter"/>
</dbReference>